<dbReference type="Proteomes" id="UP000298412">
    <property type="component" value="Unassembled WGS sequence"/>
</dbReference>
<accession>A0A4R8WVM4</accession>
<proteinExistence type="predicted"/>
<keyword evidence="1" id="KW-0472">Membrane</keyword>
<gene>
    <name evidence="2" type="ORF">E3O19_09575</name>
</gene>
<evidence type="ECO:0000313" key="3">
    <source>
        <dbReference type="Proteomes" id="UP000298412"/>
    </source>
</evidence>
<comment type="caution">
    <text evidence="2">The sequence shown here is derived from an EMBL/GenBank/DDBJ whole genome shotgun (WGS) entry which is preliminary data.</text>
</comment>
<keyword evidence="1" id="KW-0812">Transmembrane</keyword>
<evidence type="ECO:0000256" key="1">
    <source>
        <dbReference type="SAM" id="Phobius"/>
    </source>
</evidence>
<reference evidence="2 3" key="1">
    <citation type="submission" date="2019-03" db="EMBL/GenBank/DDBJ databases">
        <title>Genomics of glacier-inhabiting Cryobacterium strains.</title>
        <authorList>
            <person name="Liu Q."/>
            <person name="Xin Y.-H."/>
        </authorList>
    </citation>
    <scope>NUCLEOTIDE SEQUENCE [LARGE SCALE GENOMIC DNA]</scope>
    <source>
        <strain evidence="2 3">MDT1-3</strain>
    </source>
</reference>
<evidence type="ECO:0000313" key="2">
    <source>
        <dbReference type="EMBL" id="TFC15351.1"/>
    </source>
</evidence>
<keyword evidence="3" id="KW-1185">Reference proteome</keyword>
<dbReference type="AlphaFoldDB" id="A0A4R8WVM4"/>
<organism evidence="2 3">
    <name type="scientific">Cryobacterium algoritolerans</name>
    <dbReference type="NCBI Taxonomy" id="1259184"/>
    <lineage>
        <taxon>Bacteria</taxon>
        <taxon>Bacillati</taxon>
        <taxon>Actinomycetota</taxon>
        <taxon>Actinomycetes</taxon>
        <taxon>Micrococcales</taxon>
        <taxon>Microbacteriaceae</taxon>
        <taxon>Cryobacterium</taxon>
    </lineage>
</organism>
<name>A0A4R8WVM4_9MICO</name>
<dbReference type="RefSeq" id="WP_134567091.1">
    <property type="nucleotide sequence ID" value="NZ_SOFP01000046.1"/>
</dbReference>
<keyword evidence="1" id="KW-1133">Transmembrane helix</keyword>
<feature type="transmembrane region" description="Helical" evidence="1">
    <location>
        <begin position="6"/>
        <end position="27"/>
    </location>
</feature>
<protein>
    <submittedName>
        <fullName evidence="2">Uncharacterized protein</fullName>
    </submittedName>
</protein>
<dbReference type="InterPro" id="IPR041113">
    <property type="entry name" value="Heliorhodopsin"/>
</dbReference>
<sequence>MYWGIVTINALIAIAGANIAMILFGWLQEKMNLLHEPPPPRGLQWSSMFRCSETKTYPQRCM</sequence>
<dbReference type="Pfam" id="PF18761">
    <property type="entry name" value="Heliorhodopsin"/>
    <property type="match status" value="1"/>
</dbReference>
<dbReference type="EMBL" id="SOFP01000046">
    <property type="protein sequence ID" value="TFC15351.1"/>
    <property type="molecule type" value="Genomic_DNA"/>
</dbReference>